<protein>
    <submittedName>
        <fullName evidence="1">Asp-tRNA(Asn)/Glu-tRNA(Gln) amidotransferase GatCAB subunit C</fullName>
        <ecNumber evidence="1">6.3.5.6</ecNumber>
        <ecNumber evidence="1">6.3.5.7</ecNumber>
    </submittedName>
</protein>
<dbReference type="InterPro" id="IPR036113">
    <property type="entry name" value="Asp/Glu-ADT_sf_sub_c"/>
</dbReference>
<dbReference type="AlphaFoldDB" id="A0A2M7RNY5"/>
<dbReference type="EC" id="6.3.5.6" evidence="1"/>
<accession>A0A2M7RNY5</accession>
<dbReference type="EMBL" id="PFMI01000010">
    <property type="protein sequence ID" value="PIZ01198.1"/>
    <property type="molecule type" value="Genomic_DNA"/>
</dbReference>
<dbReference type="GO" id="GO:0050566">
    <property type="term" value="F:asparaginyl-tRNA synthase (glutamine-hydrolyzing) activity"/>
    <property type="evidence" value="ECO:0007669"/>
    <property type="project" value="UniProtKB-EC"/>
</dbReference>
<gene>
    <name evidence="1" type="primary">gatC</name>
    <name evidence="1" type="ORF">COY61_00410</name>
</gene>
<reference evidence="2" key="1">
    <citation type="submission" date="2017-09" db="EMBL/GenBank/DDBJ databases">
        <title>Depth-based differentiation of microbial function through sediment-hosted aquifers and enrichment of novel symbionts in the deep terrestrial subsurface.</title>
        <authorList>
            <person name="Probst A.J."/>
            <person name="Ladd B."/>
            <person name="Jarett J.K."/>
            <person name="Geller-Mcgrath D.E."/>
            <person name="Sieber C.M.K."/>
            <person name="Emerson J.B."/>
            <person name="Anantharaman K."/>
            <person name="Thomas B.C."/>
            <person name="Malmstrom R."/>
            <person name="Stieglmeier M."/>
            <person name="Klingl A."/>
            <person name="Woyke T."/>
            <person name="Ryan C.M."/>
            <person name="Banfield J.F."/>
        </authorList>
    </citation>
    <scope>NUCLEOTIDE SEQUENCE [LARGE SCALE GENOMIC DNA]</scope>
</reference>
<keyword evidence="1" id="KW-0808">Transferase</keyword>
<dbReference type="EC" id="6.3.5.7" evidence="1"/>
<organism evidence="1 2">
    <name type="scientific">bacterium (Candidatus Gribaldobacteria) CG_4_10_14_0_8_um_filter_33_9</name>
    <dbReference type="NCBI Taxonomy" id="2014266"/>
    <lineage>
        <taxon>Bacteria</taxon>
        <taxon>Candidatus Gribaldobacteria</taxon>
    </lineage>
</organism>
<dbReference type="Pfam" id="PF02686">
    <property type="entry name" value="GatC"/>
    <property type="match status" value="1"/>
</dbReference>
<dbReference type="GO" id="GO:0050567">
    <property type="term" value="F:glutaminyl-tRNA synthase (glutamine-hydrolyzing) activity"/>
    <property type="evidence" value="ECO:0007669"/>
    <property type="project" value="UniProtKB-EC"/>
</dbReference>
<dbReference type="InterPro" id="IPR003837">
    <property type="entry name" value="GatC"/>
</dbReference>
<dbReference type="Proteomes" id="UP000229371">
    <property type="component" value="Unassembled WGS sequence"/>
</dbReference>
<dbReference type="Gene3D" id="1.10.20.60">
    <property type="entry name" value="Glu-tRNAGln amidotransferase C subunit, N-terminal domain"/>
    <property type="match status" value="1"/>
</dbReference>
<evidence type="ECO:0000313" key="2">
    <source>
        <dbReference type="Proteomes" id="UP000229371"/>
    </source>
</evidence>
<dbReference type="NCBIfam" id="TIGR00135">
    <property type="entry name" value="gatC"/>
    <property type="match status" value="1"/>
</dbReference>
<evidence type="ECO:0000313" key="1">
    <source>
        <dbReference type="EMBL" id="PIZ01198.1"/>
    </source>
</evidence>
<dbReference type="GO" id="GO:0006450">
    <property type="term" value="P:regulation of translational fidelity"/>
    <property type="evidence" value="ECO:0007669"/>
    <property type="project" value="InterPro"/>
</dbReference>
<sequence>MISKNEVERIAKLARITLSDKEKEKMRSELSMVLDYFKLLEGIDTSITSPTLYPFLLKNITREDGEKKESLEKVKKLMDAAIEKEKGYVRVKAVF</sequence>
<comment type="caution">
    <text evidence="1">The sequence shown here is derived from an EMBL/GenBank/DDBJ whole genome shotgun (WGS) entry which is preliminary data.</text>
</comment>
<name>A0A2M7RNY5_9BACT</name>
<dbReference type="GO" id="GO:0016740">
    <property type="term" value="F:transferase activity"/>
    <property type="evidence" value="ECO:0007669"/>
    <property type="project" value="UniProtKB-KW"/>
</dbReference>
<dbReference type="SUPFAM" id="SSF141000">
    <property type="entry name" value="Glu-tRNAGln amidotransferase C subunit"/>
    <property type="match status" value="1"/>
</dbReference>
<keyword evidence="1" id="KW-0436">Ligase</keyword>
<proteinExistence type="predicted"/>